<evidence type="ECO:0000313" key="3">
    <source>
        <dbReference type="Proteomes" id="UP001295423"/>
    </source>
</evidence>
<name>A0AAD2G3C5_9STRA</name>
<reference evidence="2" key="1">
    <citation type="submission" date="2023-08" db="EMBL/GenBank/DDBJ databases">
        <authorList>
            <person name="Audoor S."/>
            <person name="Bilcke G."/>
        </authorList>
    </citation>
    <scope>NUCLEOTIDE SEQUENCE</scope>
</reference>
<evidence type="ECO:0000259" key="1">
    <source>
        <dbReference type="Pfam" id="PF07727"/>
    </source>
</evidence>
<feature type="domain" description="Reverse transcriptase Ty1/copia-type" evidence="1">
    <location>
        <begin position="186"/>
        <end position="257"/>
    </location>
</feature>
<dbReference type="Pfam" id="PF07727">
    <property type="entry name" value="RVT_2"/>
    <property type="match status" value="1"/>
</dbReference>
<proteinExistence type="predicted"/>
<sequence>MSAGPEEPSGHKIGLPSFQLSLLPIPLMSSTTWKRPNKRTKRTFVRLSDRTCRTASIKEFPMNGLQESNFNSNMPEPTADLPIDKEPTYVSRSGRTIRPQNRITLLSAFFAANSPHVINNVEALMQLLQPDVESMGEPNPFAMISSFVATSSGSNPDTLTLAEALQQLDREELNKELTDHIDCKHWKVVPLKSVSRGKRPIPMIWSMKRKRDPLSNFTKWKARLCAGSHRSVEFVDYWSTYSPVVSWSTVRVLIMMALGK</sequence>
<keyword evidence="3" id="KW-1185">Reference proteome</keyword>
<comment type="caution">
    <text evidence="2">The sequence shown here is derived from an EMBL/GenBank/DDBJ whole genome shotgun (WGS) entry which is preliminary data.</text>
</comment>
<protein>
    <recommendedName>
        <fullName evidence="1">Reverse transcriptase Ty1/copia-type domain-containing protein</fullName>
    </recommendedName>
</protein>
<organism evidence="2 3">
    <name type="scientific">Cylindrotheca closterium</name>
    <dbReference type="NCBI Taxonomy" id="2856"/>
    <lineage>
        <taxon>Eukaryota</taxon>
        <taxon>Sar</taxon>
        <taxon>Stramenopiles</taxon>
        <taxon>Ochrophyta</taxon>
        <taxon>Bacillariophyta</taxon>
        <taxon>Bacillariophyceae</taxon>
        <taxon>Bacillariophycidae</taxon>
        <taxon>Bacillariales</taxon>
        <taxon>Bacillariaceae</taxon>
        <taxon>Cylindrotheca</taxon>
    </lineage>
</organism>
<dbReference type="InterPro" id="IPR013103">
    <property type="entry name" value="RVT_2"/>
</dbReference>
<gene>
    <name evidence="2" type="ORF">CYCCA115_LOCUS18902</name>
</gene>
<accession>A0AAD2G3C5</accession>
<dbReference type="Proteomes" id="UP001295423">
    <property type="component" value="Unassembled WGS sequence"/>
</dbReference>
<dbReference type="AlphaFoldDB" id="A0AAD2G3C5"/>
<evidence type="ECO:0000313" key="2">
    <source>
        <dbReference type="EMBL" id="CAJ1960807.1"/>
    </source>
</evidence>
<dbReference type="EMBL" id="CAKOGP040002070">
    <property type="protein sequence ID" value="CAJ1960807.1"/>
    <property type="molecule type" value="Genomic_DNA"/>
</dbReference>